<feature type="compositionally biased region" description="Gly residues" evidence="3">
    <location>
        <begin position="49"/>
        <end position="60"/>
    </location>
</feature>
<dbReference type="PANTHER" id="PTHR33346:SF42">
    <property type="entry name" value="DEHYDRIN XERO 1"/>
    <property type="match status" value="1"/>
</dbReference>
<evidence type="ECO:0000313" key="4">
    <source>
        <dbReference type="EMBL" id="OAY83294.1"/>
    </source>
</evidence>
<dbReference type="AlphaFoldDB" id="A0A199W1X5"/>
<comment type="caution">
    <text evidence="4">The sequence shown here is derived from an EMBL/GenBank/DDBJ whole genome shotgun (WGS) entry which is preliminary data.</text>
</comment>
<dbReference type="GO" id="GO:0009737">
    <property type="term" value="P:response to abscisic acid"/>
    <property type="evidence" value="ECO:0007669"/>
    <property type="project" value="TreeGrafter"/>
</dbReference>
<dbReference type="PROSITE" id="PS00823">
    <property type="entry name" value="DEHYDRIN_2"/>
    <property type="match status" value="2"/>
</dbReference>
<name>A0A199W1X5_ANACO</name>
<feature type="compositionally biased region" description="Low complexity" evidence="3">
    <location>
        <begin position="120"/>
        <end position="133"/>
    </location>
</feature>
<feature type="region of interest" description="Disordered" evidence="3">
    <location>
        <begin position="1"/>
        <end position="155"/>
    </location>
</feature>
<comment type="similarity">
    <text evidence="1 2">Belongs to the plant dehydrin family.</text>
</comment>
<dbReference type="InterPro" id="IPR030513">
    <property type="entry name" value="Dehydrin_CS"/>
</dbReference>
<dbReference type="STRING" id="4615.A0A199W1X5"/>
<dbReference type="EMBL" id="LSRQ01000360">
    <property type="protein sequence ID" value="OAY83294.1"/>
    <property type="molecule type" value="Genomic_DNA"/>
</dbReference>
<feature type="compositionally biased region" description="Basic and acidic residues" evidence="3">
    <location>
        <begin position="96"/>
        <end position="116"/>
    </location>
</feature>
<protein>
    <submittedName>
        <fullName evidence="4">Dehydrin Xero 1</fullName>
    </submittedName>
</protein>
<dbReference type="InterPro" id="IPR000167">
    <property type="entry name" value="Dehydrin"/>
</dbReference>
<reference evidence="4 5" key="1">
    <citation type="journal article" date="2016" name="DNA Res.">
        <title>The draft genome of MD-2 pineapple using hybrid error correction of long reads.</title>
        <authorList>
            <person name="Redwan R.M."/>
            <person name="Saidin A."/>
            <person name="Kumar S.V."/>
        </authorList>
    </citation>
    <scope>NUCLEOTIDE SEQUENCE [LARGE SCALE GENOMIC DNA]</scope>
    <source>
        <strain evidence="5">cv. MD2</strain>
        <tissue evidence="4">Leaf</tissue>
    </source>
</reference>
<evidence type="ECO:0000256" key="1">
    <source>
        <dbReference type="ARBA" id="ARBA00008403"/>
    </source>
</evidence>
<accession>A0A199W1X5</accession>
<organism evidence="4 5">
    <name type="scientific">Ananas comosus</name>
    <name type="common">Pineapple</name>
    <name type="synonym">Ananas ananas</name>
    <dbReference type="NCBI Taxonomy" id="4615"/>
    <lineage>
        <taxon>Eukaryota</taxon>
        <taxon>Viridiplantae</taxon>
        <taxon>Streptophyta</taxon>
        <taxon>Embryophyta</taxon>
        <taxon>Tracheophyta</taxon>
        <taxon>Spermatophyta</taxon>
        <taxon>Magnoliopsida</taxon>
        <taxon>Liliopsida</taxon>
        <taxon>Poales</taxon>
        <taxon>Bromeliaceae</taxon>
        <taxon>Bromelioideae</taxon>
        <taxon>Ananas</taxon>
    </lineage>
</organism>
<dbReference type="Proteomes" id="UP000092600">
    <property type="component" value="Unassembled WGS sequence"/>
</dbReference>
<evidence type="ECO:0000256" key="2">
    <source>
        <dbReference type="RuleBase" id="RU003995"/>
    </source>
</evidence>
<dbReference type="Pfam" id="PF00257">
    <property type="entry name" value="Dehydrin"/>
    <property type="match status" value="1"/>
</dbReference>
<dbReference type="GO" id="GO:0009414">
    <property type="term" value="P:response to water deprivation"/>
    <property type="evidence" value="ECO:0007669"/>
    <property type="project" value="TreeGrafter"/>
</dbReference>
<gene>
    <name evidence="4" type="ORF">ACMD2_18046</name>
</gene>
<dbReference type="PROSITE" id="PS00315">
    <property type="entry name" value="DEHYDRIN_1"/>
    <property type="match status" value="1"/>
</dbReference>
<feature type="compositionally biased region" description="Basic and acidic residues" evidence="3">
    <location>
        <begin position="141"/>
        <end position="155"/>
    </location>
</feature>
<proteinExistence type="inferred from homology"/>
<evidence type="ECO:0000256" key="3">
    <source>
        <dbReference type="SAM" id="MobiDB-lite"/>
    </source>
</evidence>
<dbReference type="PANTHER" id="PTHR33346">
    <property type="entry name" value="DEHYDRIN XERO 2-RELATED"/>
    <property type="match status" value="1"/>
</dbReference>
<sequence>MAEYGHHAGRRVDAYGNPIPESYNATGTATGAHGTTGVGPYGTAHPQGGVAGAAGGGGHGQLMPGRERGHRRSGSSSSSSSSEDDGMGGRRKKGMKEKIKEKMPGGHKTADDEHRYAGQTAPMTTATAPPTAAEGCQGRKGMMEKIKEKLPGGGH</sequence>
<feature type="compositionally biased region" description="Basic and acidic residues" evidence="3">
    <location>
        <begin position="1"/>
        <end position="13"/>
    </location>
</feature>
<dbReference type="GO" id="GO:0005829">
    <property type="term" value="C:cytosol"/>
    <property type="evidence" value="ECO:0007669"/>
    <property type="project" value="TreeGrafter"/>
</dbReference>
<dbReference type="GO" id="GO:0009631">
    <property type="term" value="P:cold acclimation"/>
    <property type="evidence" value="ECO:0007669"/>
    <property type="project" value="TreeGrafter"/>
</dbReference>
<evidence type="ECO:0000313" key="5">
    <source>
        <dbReference type="Proteomes" id="UP000092600"/>
    </source>
</evidence>